<feature type="compositionally biased region" description="Polar residues" evidence="1">
    <location>
        <begin position="146"/>
        <end position="155"/>
    </location>
</feature>
<dbReference type="PANTHER" id="PTHR33887">
    <property type="entry name" value="PB1 DOMAIN-CONTAINING PROTEIN"/>
    <property type="match status" value="1"/>
</dbReference>
<dbReference type="Pfam" id="PF15874">
    <property type="entry name" value="Il2rg"/>
    <property type="match status" value="1"/>
</dbReference>
<dbReference type="PANTHER" id="PTHR33887:SF1">
    <property type="entry name" value="GENE 867-RELATED"/>
    <property type="match status" value="1"/>
</dbReference>
<feature type="compositionally biased region" description="Basic and acidic residues" evidence="1">
    <location>
        <begin position="108"/>
        <end position="120"/>
    </location>
</feature>
<proteinExistence type="predicted"/>
<sequence length="155" mass="17900">MFVTVQFGEGQSEIFNTNCRIINFIHCLKQRCNLDPEECVDLVDKTGELANLTDREQSVERASCLLRDRQIYILIRVIRGDGIEGHKYEPLLRDLGKNHPELAELLRKLSNPQRERDRRSLSRKGWQQRDANTNHTSRSKRAATPKKSSGATLRN</sequence>
<dbReference type="InterPro" id="IPR039471">
    <property type="entry name" value="CXorf65-like"/>
</dbReference>
<dbReference type="AlphaFoldDB" id="A0AAD7T5B2"/>
<comment type="caution">
    <text evidence="2">The sequence shown here is derived from an EMBL/GenBank/DDBJ whole genome shotgun (WGS) entry which is preliminary data.</text>
</comment>
<gene>
    <name evidence="2" type="ORF">AAFF_G00022450</name>
</gene>
<keyword evidence="3" id="KW-1185">Reference proteome</keyword>
<accession>A0AAD7T5B2</accession>
<organism evidence="2 3">
    <name type="scientific">Aldrovandia affinis</name>
    <dbReference type="NCBI Taxonomy" id="143900"/>
    <lineage>
        <taxon>Eukaryota</taxon>
        <taxon>Metazoa</taxon>
        <taxon>Chordata</taxon>
        <taxon>Craniata</taxon>
        <taxon>Vertebrata</taxon>
        <taxon>Euteleostomi</taxon>
        <taxon>Actinopterygii</taxon>
        <taxon>Neopterygii</taxon>
        <taxon>Teleostei</taxon>
        <taxon>Notacanthiformes</taxon>
        <taxon>Halosauridae</taxon>
        <taxon>Aldrovandia</taxon>
    </lineage>
</organism>
<feature type="region of interest" description="Disordered" evidence="1">
    <location>
        <begin position="108"/>
        <end position="155"/>
    </location>
</feature>
<evidence type="ECO:0000313" key="2">
    <source>
        <dbReference type="EMBL" id="KAJ8414722.1"/>
    </source>
</evidence>
<protein>
    <submittedName>
        <fullName evidence="2">Uncharacterized protein</fullName>
    </submittedName>
</protein>
<evidence type="ECO:0000313" key="3">
    <source>
        <dbReference type="Proteomes" id="UP001221898"/>
    </source>
</evidence>
<evidence type="ECO:0000256" key="1">
    <source>
        <dbReference type="SAM" id="MobiDB-lite"/>
    </source>
</evidence>
<reference evidence="2" key="1">
    <citation type="journal article" date="2023" name="Science">
        <title>Genome structures resolve the early diversification of teleost fishes.</title>
        <authorList>
            <person name="Parey E."/>
            <person name="Louis A."/>
            <person name="Montfort J."/>
            <person name="Bouchez O."/>
            <person name="Roques C."/>
            <person name="Iampietro C."/>
            <person name="Lluch J."/>
            <person name="Castinel A."/>
            <person name="Donnadieu C."/>
            <person name="Desvignes T."/>
            <person name="Floi Bucao C."/>
            <person name="Jouanno E."/>
            <person name="Wen M."/>
            <person name="Mejri S."/>
            <person name="Dirks R."/>
            <person name="Jansen H."/>
            <person name="Henkel C."/>
            <person name="Chen W.J."/>
            <person name="Zahm M."/>
            <person name="Cabau C."/>
            <person name="Klopp C."/>
            <person name="Thompson A.W."/>
            <person name="Robinson-Rechavi M."/>
            <person name="Braasch I."/>
            <person name="Lecointre G."/>
            <person name="Bobe J."/>
            <person name="Postlethwait J.H."/>
            <person name="Berthelot C."/>
            <person name="Roest Crollius H."/>
            <person name="Guiguen Y."/>
        </authorList>
    </citation>
    <scope>NUCLEOTIDE SEQUENCE</scope>
    <source>
        <strain evidence="2">NC1722</strain>
    </source>
</reference>
<dbReference type="EMBL" id="JAINUG010000011">
    <property type="protein sequence ID" value="KAJ8414722.1"/>
    <property type="molecule type" value="Genomic_DNA"/>
</dbReference>
<dbReference type="Proteomes" id="UP001221898">
    <property type="component" value="Unassembled WGS sequence"/>
</dbReference>
<name>A0AAD7T5B2_9TELE</name>